<dbReference type="eggNOG" id="ENOG502S57K">
    <property type="taxonomic scope" value="Eukaryota"/>
</dbReference>
<gene>
    <name evidence="3" type="primary">20215507</name>
    <name evidence="2" type="ORF">HELRODRAFT_77977</name>
</gene>
<feature type="domain" description="Cation channel complex component UNC80 N-terminal" evidence="1">
    <location>
        <begin position="17"/>
        <end position="200"/>
    </location>
</feature>
<organism evidence="3 4">
    <name type="scientific">Helobdella robusta</name>
    <name type="common">Californian leech</name>
    <dbReference type="NCBI Taxonomy" id="6412"/>
    <lineage>
        <taxon>Eukaryota</taxon>
        <taxon>Metazoa</taxon>
        <taxon>Spiralia</taxon>
        <taxon>Lophotrochozoa</taxon>
        <taxon>Annelida</taxon>
        <taxon>Clitellata</taxon>
        <taxon>Hirudinea</taxon>
        <taxon>Rhynchobdellida</taxon>
        <taxon>Glossiphoniidae</taxon>
        <taxon>Helobdella</taxon>
    </lineage>
</organism>
<dbReference type="KEGG" id="hro:HELRODRAFT_77977"/>
<dbReference type="Proteomes" id="UP000015101">
    <property type="component" value="Unassembled WGS sequence"/>
</dbReference>
<dbReference type="OMA" id="ATFPHIV"/>
<dbReference type="RefSeq" id="XP_009016662.1">
    <property type="nucleotide sequence ID" value="XM_009018414.1"/>
</dbReference>
<sequence length="200" mass="23007">MMVKKSKDSVDSEDENSIPIPIQTFLWRQTSPFIRQKLAKLCESSALSFERVIVQNILHGLSPSLCEAIQSISRWKFVCASFPHVIHCCASILLKRLETNPEAKFSTSDIKLLYTLHWIILDAAGECEDNEPKKSFKTVKCSYLHSLDTIQLFVFLLIPLVSSLTRSDFDNLKLENGLRLWEPLWHYQQPNVYCFSTPVK</sequence>
<protein>
    <recommendedName>
        <fullName evidence="1">Cation channel complex component UNC80 N-terminal domain-containing protein</fullName>
    </recommendedName>
</protein>
<evidence type="ECO:0000313" key="2">
    <source>
        <dbReference type="EMBL" id="ESO05347.1"/>
    </source>
</evidence>
<dbReference type="HOGENOM" id="CLU_100003_0_0_1"/>
<proteinExistence type="predicted"/>
<dbReference type="AlphaFoldDB" id="T1G359"/>
<keyword evidence="4" id="KW-1185">Reference proteome</keyword>
<evidence type="ECO:0000313" key="4">
    <source>
        <dbReference type="Proteomes" id="UP000015101"/>
    </source>
</evidence>
<reference evidence="4" key="1">
    <citation type="submission" date="2012-12" db="EMBL/GenBank/DDBJ databases">
        <authorList>
            <person name="Hellsten U."/>
            <person name="Grimwood J."/>
            <person name="Chapman J.A."/>
            <person name="Shapiro H."/>
            <person name="Aerts A."/>
            <person name="Otillar R.P."/>
            <person name="Terry A.Y."/>
            <person name="Boore J.L."/>
            <person name="Simakov O."/>
            <person name="Marletaz F."/>
            <person name="Cho S.-J."/>
            <person name="Edsinger-Gonzales E."/>
            <person name="Havlak P."/>
            <person name="Kuo D.-H."/>
            <person name="Larsson T."/>
            <person name="Lv J."/>
            <person name="Arendt D."/>
            <person name="Savage R."/>
            <person name="Osoegawa K."/>
            <person name="de Jong P."/>
            <person name="Lindberg D.R."/>
            <person name="Seaver E.C."/>
            <person name="Weisblat D.A."/>
            <person name="Putnam N.H."/>
            <person name="Grigoriev I.V."/>
            <person name="Rokhsar D.S."/>
        </authorList>
    </citation>
    <scope>NUCLEOTIDE SEQUENCE</scope>
</reference>
<dbReference type="CTD" id="20215507"/>
<dbReference type="EnsemblMetazoa" id="HelroT77977">
    <property type="protein sequence ID" value="HelroP77977"/>
    <property type="gene ID" value="HelroG77977"/>
</dbReference>
<accession>T1G359</accession>
<reference evidence="2 4" key="2">
    <citation type="journal article" date="2013" name="Nature">
        <title>Insights into bilaterian evolution from three spiralian genomes.</title>
        <authorList>
            <person name="Simakov O."/>
            <person name="Marletaz F."/>
            <person name="Cho S.J."/>
            <person name="Edsinger-Gonzales E."/>
            <person name="Havlak P."/>
            <person name="Hellsten U."/>
            <person name="Kuo D.H."/>
            <person name="Larsson T."/>
            <person name="Lv J."/>
            <person name="Arendt D."/>
            <person name="Savage R."/>
            <person name="Osoegawa K."/>
            <person name="de Jong P."/>
            <person name="Grimwood J."/>
            <person name="Chapman J.A."/>
            <person name="Shapiro H."/>
            <person name="Aerts A."/>
            <person name="Otillar R.P."/>
            <person name="Terry A.Y."/>
            <person name="Boore J.L."/>
            <person name="Grigoriev I.V."/>
            <person name="Lindberg D.R."/>
            <person name="Seaver E.C."/>
            <person name="Weisblat D.A."/>
            <person name="Putnam N.H."/>
            <person name="Rokhsar D.S."/>
        </authorList>
    </citation>
    <scope>NUCLEOTIDE SEQUENCE</scope>
</reference>
<dbReference type="OrthoDB" id="5584001at2759"/>
<evidence type="ECO:0000313" key="3">
    <source>
        <dbReference type="EnsemblMetazoa" id="HelroP77977"/>
    </source>
</evidence>
<dbReference type="EMBL" id="KB096365">
    <property type="protein sequence ID" value="ESO05347.1"/>
    <property type="molecule type" value="Genomic_DNA"/>
</dbReference>
<reference evidence="3" key="3">
    <citation type="submission" date="2015-06" db="UniProtKB">
        <authorList>
            <consortium name="EnsemblMetazoa"/>
        </authorList>
    </citation>
    <scope>IDENTIFICATION</scope>
</reference>
<dbReference type="PANTHER" id="PTHR31781:SF1">
    <property type="entry name" value="PROTEIN UNC-80 HOMOLOG"/>
    <property type="match status" value="1"/>
</dbReference>
<dbReference type="PANTHER" id="PTHR31781">
    <property type="entry name" value="UNC80"/>
    <property type="match status" value="1"/>
</dbReference>
<dbReference type="STRING" id="6412.T1G359"/>
<dbReference type="InterPro" id="IPR031542">
    <property type="entry name" value="UNC80_N"/>
</dbReference>
<dbReference type="GeneID" id="20215507"/>
<dbReference type="EMBL" id="AMQM01003920">
    <property type="status" value="NOT_ANNOTATED_CDS"/>
    <property type="molecule type" value="Genomic_DNA"/>
</dbReference>
<name>T1G359_HELRO</name>
<dbReference type="InParanoid" id="T1G359"/>
<dbReference type="Pfam" id="PF15778">
    <property type="entry name" value="UNC80_N"/>
    <property type="match status" value="1"/>
</dbReference>
<evidence type="ECO:0000259" key="1">
    <source>
        <dbReference type="Pfam" id="PF15778"/>
    </source>
</evidence>